<evidence type="ECO:0000256" key="10">
    <source>
        <dbReference type="ARBA" id="ARBA00023004"/>
    </source>
</evidence>
<dbReference type="Proteomes" id="UP001295794">
    <property type="component" value="Unassembled WGS sequence"/>
</dbReference>
<reference evidence="14" key="1">
    <citation type="submission" date="2023-11" db="EMBL/GenBank/DDBJ databases">
        <authorList>
            <person name="De Vega J J."/>
            <person name="De Vega J J."/>
        </authorList>
    </citation>
    <scope>NUCLEOTIDE SEQUENCE</scope>
</reference>
<dbReference type="GO" id="GO:0016705">
    <property type="term" value="F:oxidoreductase activity, acting on paired donors, with incorporation or reduction of molecular oxygen"/>
    <property type="evidence" value="ECO:0007669"/>
    <property type="project" value="InterPro"/>
</dbReference>
<keyword evidence="6" id="KW-0812">Transmembrane</keyword>
<evidence type="ECO:0008006" key="16">
    <source>
        <dbReference type="Google" id="ProtNLM"/>
    </source>
</evidence>
<comment type="similarity">
    <text evidence="4">Belongs to the cytochrome P450 family.</text>
</comment>
<evidence type="ECO:0000256" key="13">
    <source>
        <dbReference type="PIRSR" id="PIRSR602403-1"/>
    </source>
</evidence>
<dbReference type="EMBL" id="CAVNYO010000169">
    <property type="protein sequence ID" value="CAK5271293.1"/>
    <property type="molecule type" value="Genomic_DNA"/>
</dbReference>
<evidence type="ECO:0000256" key="1">
    <source>
        <dbReference type="ARBA" id="ARBA00001971"/>
    </source>
</evidence>
<dbReference type="PRINTS" id="PR00385">
    <property type="entry name" value="P450"/>
</dbReference>
<accession>A0AAD2HAN9</accession>
<keyword evidence="8" id="KW-1133">Transmembrane helix</keyword>
<dbReference type="GO" id="GO:0016020">
    <property type="term" value="C:membrane"/>
    <property type="evidence" value="ECO:0007669"/>
    <property type="project" value="UniProtKB-SubCell"/>
</dbReference>
<dbReference type="GO" id="GO:0020037">
    <property type="term" value="F:heme binding"/>
    <property type="evidence" value="ECO:0007669"/>
    <property type="project" value="InterPro"/>
</dbReference>
<dbReference type="Pfam" id="PF00067">
    <property type="entry name" value="p450"/>
    <property type="match status" value="1"/>
</dbReference>
<gene>
    <name evidence="14" type="ORF">MYCIT1_LOCUS16244</name>
</gene>
<dbReference type="PANTHER" id="PTHR24305">
    <property type="entry name" value="CYTOCHROME P450"/>
    <property type="match status" value="1"/>
</dbReference>
<dbReference type="InterPro" id="IPR001128">
    <property type="entry name" value="Cyt_P450"/>
</dbReference>
<keyword evidence="11" id="KW-0503">Monooxygenase</keyword>
<keyword evidence="15" id="KW-1185">Reference proteome</keyword>
<evidence type="ECO:0000256" key="7">
    <source>
        <dbReference type="ARBA" id="ARBA00022723"/>
    </source>
</evidence>
<dbReference type="Gene3D" id="1.10.630.10">
    <property type="entry name" value="Cytochrome P450"/>
    <property type="match status" value="1"/>
</dbReference>
<dbReference type="InterPro" id="IPR002403">
    <property type="entry name" value="Cyt_P450_E_grp-IV"/>
</dbReference>
<protein>
    <recommendedName>
        <fullName evidence="16">Cytochrome P450</fullName>
    </recommendedName>
</protein>
<name>A0AAD2HAN9_9AGAR</name>
<proteinExistence type="inferred from homology"/>
<dbReference type="PRINTS" id="PR00465">
    <property type="entry name" value="EP450IV"/>
</dbReference>
<comment type="pathway">
    <text evidence="3">Secondary metabolite biosynthesis; terpenoid biosynthesis.</text>
</comment>
<comment type="subcellular location">
    <subcellularLocation>
        <location evidence="2">Membrane</location>
    </subcellularLocation>
</comment>
<keyword evidence="9" id="KW-0560">Oxidoreductase</keyword>
<feature type="binding site" description="axial binding residue" evidence="13">
    <location>
        <position position="472"/>
    </location>
    <ligand>
        <name>heme</name>
        <dbReference type="ChEBI" id="CHEBI:30413"/>
    </ligand>
    <ligandPart>
        <name>Fe</name>
        <dbReference type="ChEBI" id="CHEBI:18248"/>
    </ligandPart>
</feature>
<evidence type="ECO:0000256" key="2">
    <source>
        <dbReference type="ARBA" id="ARBA00004370"/>
    </source>
</evidence>
<dbReference type="InterPro" id="IPR036396">
    <property type="entry name" value="Cyt_P450_sf"/>
</dbReference>
<keyword evidence="7 13" id="KW-0479">Metal-binding</keyword>
<evidence type="ECO:0000256" key="3">
    <source>
        <dbReference type="ARBA" id="ARBA00004721"/>
    </source>
</evidence>
<sequence length="545" mass="60748">MIANILIPAVATLIASVALYALKILHRNWTSPLKFIDGPPCANPLMGHFTLIFDVPDTTVKWRAEYGTTFMAKSLFYENELYTTDITALSHILSHGSLYTKPYALLFNLQEVMGDGILSVDRDPHRRQRKILSPAFGPQQLRAMNEVFVEKGNMLRDMLAKDVDAAGGTVTTNMSDWFRQVTLDIIGEAGFGYQFKSLETHGKKEAELSTVFARMFQNPNLNFYRAFQAAQADIPILRALPLPGWTVTRYARKKLRAIGTELLNKSKTEAASLGSKNLTSGRDLLSLLVKANMSSEAPQSQRMSDDEVIAQIPTFFLAGHETSSLALAWATHALSSDQSVQDKLRQELLSVPTQTPTMDELNALPFLENVLRETMRLHSPLVSTERMAERDDVLPLSKPYVDRQGISHESLPIRTGQLFHIPVLEVNNSKELWGEDALEFRPERWDNVPEAVKAIPGVWAHQMTFLAGKHSCMGFQFTIVEQKAILFALLRRFVFLPASEEVKPTVSGFFQRPISFVRGGSDKAGLVSVGGLRVIVKAYKGEAPA</sequence>
<evidence type="ECO:0000256" key="5">
    <source>
        <dbReference type="ARBA" id="ARBA00022617"/>
    </source>
</evidence>
<evidence type="ECO:0000313" key="14">
    <source>
        <dbReference type="EMBL" id="CAK5271293.1"/>
    </source>
</evidence>
<keyword evidence="10 13" id="KW-0408">Iron</keyword>
<dbReference type="GO" id="GO:0004497">
    <property type="term" value="F:monooxygenase activity"/>
    <property type="evidence" value="ECO:0007669"/>
    <property type="project" value="UniProtKB-KW"/>
</dbReference>
<dbReference type="PANTHER" id="PTHR24305:SF166">
    <property type="entry name" value="CYTOCHROME P450 12A4, MITOCHONDRIAL-RELATED"/>
    <property type="match status" value="1"/>
</dbReference>
<evidence type="ECO:0000256" key="12">
    <source>
        <dbReference type="ARBA" id="ARBA00023136"/>
    </source>
</evidence>
<evidence type="ECO:0000313" key="15">
    <source>
        <dbReference type="Proteomes" id="UP001295794"/>
    </source>
</evidence>
<keyword evidence="5 13" id="KW-0349">Heme</keyword>
<evidence type="ECO:0000256" key="6">
    <source>
        <dbReference type="ARBA" id="ARBA00022692"/>
    </source>
</evidence>
<comment type="cofactor">
    <cofactor evidence="1 13">
        <name>heme</name>
        <dbReference type="ChEBI" id="CHEBI:30413"/>
    </cofactor>
</comment>
<keyword evidence="12" id="KW-0472">Membrane</keyword>
<dbReference type="SUPFAM" id="SSF48264">
    <property type="entry name" value="Cytochrome P450"/>
    <property type="match status" value="1"/>
</dbReference>
<organism evidence="14 15">
    <name type="scientific">Mycena citricolor</name>
    <dbReference type="NCBI Taxonomy" id="2018698"/>
    <lineage>
        <taxon>Eukaryota</taxon>
        <taxon>Fungi</taxon>
        <taxon>Dikarya</taxon>
        <taxon>Basidiomycota</taxon>
        <taxon>Agaricomycotina</taxon>
        <taxon>Agaricomycetes</taxon>
        <taxon>Agaricomycetidae</taxon>
        <taxon>Agaricales</taxon>
        <taxon>Marasmiineae</taxon>
        <taxon>Mycenaceae</taxon>
        <taxon>Mycena</taxon>
    </lineage>
</organism>
<evidence type="ECO:0000256" key="4">
    <source>
        <dbReference type="ARBA" id="ARBA00010617"/>
    </source>
</evidence>
<evidence type="ECO:0000256" key="9">
    <source>
        <dbReference type="ARBA" id="ARBA00023002"/>
    </source>
</evidence>
<evidence type="ECO:0000256" key="8">
    <source>
        <dbReference type="ARBA" id="ARBA00022989"/>
    </source>
</evidence>
<evidence type="ECO:0000256" key="11">
    <source>
        <dbReference type="ARBA" id="ARBA00023033"/>
    </source>
</evidence>
<dbReference type="GO" id="GO:0005506">
    <property type="term" value="F:iron ion binding"/>
    <property type="evidence" value="ECO:0007669"/>
    <property type="project" value="InterPro"/>
</dbReference>
<dbReference type="InterPro" id="IPR050121">
    <property type="entry name" value="Cytochrome_P450_monoxygenase"/>
</dbReference>
<dbReference type="AlphaFoldDB" id="A0AAD2HAN9"/>
<comment type="caution">
    <text evidence="14">The sequence shown here is derived from an EMBL/GenBank/DDBJ whole genome shotgun (WGS) entry which is preliminary data.</text>
</comment>